<dbReference type="GO" id="GO:0005886">
    <property type="term" value="C:plasma membrane"/>
    <property type="evidence" value="ECO:0007669"/>
    <property type="project" value="UniProtKB-SubCell"/>
</dbReference>
<proteinExistence type="inferred from homology"/>
<dbReference type="CDD" id="cd03699">
    <property type="entry name" value="EF4_II"/>
    <property type="match status" value="1"/>
</dbReference>
<dbReference type="InterPro" id="IPR013842">
    <property type="entry name" value="LepA_CTD"/>
</dbReference>
<dbReference type="SUPFAM" id="SSF52540">
    <property type="entry name" value="P-loop containing nucleoside triphosphate hydrolases"/>
    <property type="match status" value="1"/>
</dbReference>
<dbReference type="Gene3D" id="3.40.50.300">
    <property type="entry name" value="P-loop containing nucleotide triphosphate hydrolases"/>
    <property type="match status" value="1"/>
</dbReference>
<evidence type="ECO:0000256" key="4">
    <source>
        <dbReference type="ARBA" id="ARBA00022801"/>
    </source>
</evidence>
<comment type="function">
    <text evidence="9 12">Required for accurate and efficient protein synthesis under certain stress conditions. May act as a fidelity factor of the translation reaction, by catalyzing a one-codon backward translocation of tRNAs on improperly translocated ribosomes. Back-translocation proceeds from a post-translocation (POST) complex to a pre-translocation (PRE) complex, thus giving elongation factor G a second chance to translocate the tRNAs correctly. Binds to ribosomes in a GTP-dependent manner.</text>
</comment>
<dbReference type="NCBIfam" id="TIGR00231">
    <property type="entry name" value="small_GTP"/>
    <property type="match status" value="1"/>
</dbReference>
<dbReference type="Gene3D" id="3.30.70.2570">
    <property type="entry name" value="Elongation factor 4, C-terminal domain"/>
    <property type="match status" value="1"/>
</dbReference>
<comment type="subcellular location">
    <subcellularLocation>
        <location evidence="12">Cell membrane</location>
        <topology evidence="12">Peripheral membrane protein</topology>
        <orientation evidence="12">Cytoplasmic side</orientation>
    </subcellularLocation>
</comment>
<dbReference type="FunFam" id="2.40.30.10:FF:000015">
    <property type="entry name" value="Translation factor GUF1, mitochondrial"/>
    <property type="match status" value="1"/>
</dbReference>
<gene>
    <name evidence="12" type="primary">lepA</name>
    <name evidence="14" type="ORF">SAMN05216216_13121</name>
</gene>
<dbReference type="InterPro" id="IPR009000">
    <property type="entry name" value="Transl_B-barrel_sf"/>
</dbReference>
<comment type="similarity">
    <text evidence="1 12">Belongs to the TRAFAC class translation factor GTPase superfamily. Classic translation factor GTPase family. LepA subfamily.</text>
</comment>
<evidence type="ECO:0000256" key="1">
    <source>
        <dbReference type="ARBA" id="ARBA00005454"/>
    </source>
</evidence>
<dbReference type="FunFam" id="3.30.70.240:FF:000007">
    <property type="entry name" value="Translation factor GUF1, mitochondrial"/>
    <property type="match status" value="1"/>
</dbReference>
<feature type="domain" description="Tr-type G" evidence="13">
    <location>
        <begin position="32"/>
        <end position="214"/>
    </location>
</feature>
<evidence type="ECO:0000256" key="2">
    <source>
        <dbReference type="ARBA" id="ARBA00022475"/>
    </source>
</evidence>
<dbReference type="GO" id="GO:0005525">
    <property type="term" value="F:GTP binding"/>
    <property type="evidence" value="ECO:0007669"/>
    <property type="project" value="UniProtKB-UniRule"/>
</dbReference>
<evidence type="ECO:0000256" key="7">
    <source>
        <dbReference type="ARBA" id="ARBA00023136"/>
    </source>
</evidence>
<dbReference type="HAMAP" id="MF_00071">
    <property type="entry name" value="LepA"/>
    <property type="match status" value="1"/>
</dbReference>
<dbReference type="Pfam" id="PF06421">
    <property type="entry name" value="LepA_C"/>
    <property type="match status" value="1"/>
</dbReference>
<evidence type="ECO:0000259" key="13">
    <source>
        <dbReference type="PROSITE" id="PS51722"/>
    </source>
</evidence>
<dbReference type="NCBIfam" id="TIGR01393">
    <property type="entry name" value="lepA"/>
    <property type="match status" value="1"/>
</dbReference>
<dbReference type="Pfam" id="PF00679">
    <property type="entry name" value="EFG_C"/>
    <property type="match status" value="1"/>
</dbReference>
<evidence type="ECO:0000256" key="8">
    <source>
        <dbReference type="ARBA" id="ARBA00050293"/>
    </source>
</evidence>
<dbReference type="PANTHER" id="PTHR43512">
    <property type="entry name" value="TRANSLATION FACTOR GUF1-RELATED"/>
    <property type="match status" value="1"/>
</dbReference>
<feature type="binding site" evidence="12">
    <location>
        <begin position="44"/>
        <end position="49"/>
    </location>
    <ligand>
        <name>GTP</name>
        <dbReference type="ChEBI" id="CHEBI:37565"/>
    </ligand>
</feature>
<dbReference type="SUPFAM" id="SSF50447">
    <property type="entry name" value="Translation proteins"/>
    <property type="match status" value="1"/>
</dbReference>
<feature type="binding site" evidence="12">
    <location>
        <begin position="161"/>
        <end position="164"/>
    </location>
    <ligand>
        <name>GTP</name>
        <dbReference type="ChEBI" id="CHEBI:37565"/>
    </ligand>
</feature>
<dbReference type="InterPro" id="IPR031157">
    <property type="entry name" value="G_TR_CS"/>
</dbReference>
<dbReference type="Proteomes" id="UP000199008">
    <property type="component" value="Unassembled WGS sequence"/>
</dbReference>
<dbReference type="InterPro" id="IPR000640">
    <property type="entry name" value="EFG_V-like"/>
</dbReference>
<dbReference type="Gene3D" id="3.30.70.240">
    <property type="match status" value="1"/>
</dbReference>
<evidence type="ECO:0000313" key="15">
    <source>
        <dbReference type="Proteomes" id="UP000199008"/>
    </source>
</evidence>
<dbReference type="CDD" id="cd01890">
    <property type="entry name" value="LepA"/>
    <property type="match status" value="1"/>
</dbReference>
<dbReference type="PROSITE" id="PS51722">
    <property type="entry name" value="G_TR_2"/>
    <property type="match status" value="1"/>
</dbReference>
<dbReference type="InterPro" id="IPR038363">
    <property type="entry name" value="LepA_C_sf"/>
</dbReference>
<dbReference type="PANTHER" id="PTHR43512:SF4">
    <property type="entry name" value="TRANSLATION FACTOR GUF1 HOMOLOG, CHLOROPLASTIC"/>
    <property type="match status" value="1"/>
</dbReference>
<dbReference type="EMBL" id="FNFY01000031">
    <property type="protein sequence ID" value="SDL21879.1"/>
    <property type="molecule type" value="Genomic_DNA"/>
</dbReference>
<dbReference type="GO" id="GO:0003924">
    <property type="term" value="F:GTPase activity"/>
    <property type="evidence" value="ECO:0007669"/>
    <property type="project" value="UniProtKB-UniRule"/>
</dbReference>
<accession>A0A1G9I9H7</accession>
<sequence length="628" mass="70213">MKIIMIIGIILTFECIESWVLMNDNERIARQEKIRNFSIIAHIDHGKSTLADRILENTKSVADREMKTQLLDSMDLERERGITIKLNAVQLKYTAKDGEDYIFHLIDTPGHVDFTYEVSRSLAACEGAVLVVDAAQGIEAQTLANVYLALDNDLELMPVINKIDLPAADPERVAQEVEDIIGLDKDDAVLASAKSNIGIEDILETIVDMVPPPDGDVSAPLKALIFDSMYDPYRGVISSIRIVDGVVKPGDKIQMMATGKTFEVAEVGINTPKPMPVKELSVGDVGYIVAAIKNVGDSRVGDTITHADNPAAEPLEGYKTMNPMVFCGMYPIDSNQYNDLREAFEKLELNDSSLQYEPETSQALGFGFRTGFLGLLHMEIIQERIEREFGIDLIATAPSVIYEVSMTDGSIVSVDNPAQMPDPQKIDRIEEPYVKAQIMVPNDYVGAVMELCQKKRGNFITMDYLDDIRVNIIYEIPLSEIVFDFFDQLKSNTKGYASFDYEIIGYKESNLVKMDILLNNEKVDALSIIVHRDFAYERGKIIVEKLKKLIPRQQFEVPVQAAIGQKIISRTNIKSMGKNVLSKCYGGDISRKRKLLEKQKEGKKKMKSVGSVEIPQEAFLSVLKMDED</sequence>
<dbReference type="PROSITE" id="PS00301">
    <property type="entry name" value="G_TR_1"/>
    <property type="match status" value="1"/>
</dbReference>
<dbReference type="InterPro" id="IPR005225">
    <property type="entry name" value="Small_GTP-bd"/>
</dbReference>
<dbReference type="GO" id="GO:0043022">
    <property type="term" value="F:ribosome binding"/>
    <property type="evidence" value="ECO:0007669"/>
    <property type="project" value="UniProtKB-UniRule"/>
</dbReference>
<dbReference type="GO" id="GO:0003746">
    <property type="term" value="F:translation elongation factor activity"/>
    <property type="evidence" value="ECO:0007669"/>
    <property type="project" value="UniProtKB-UniRule"/>
</dbReference>
<dbReference type="Gene3D" id="3.30.70.870">
    <property type="entry name" value="Elongation Factor G (Translational Gtpase), domain 3"/>
    <property type="match status" value="1"/>
</dbReference>
<evidence type="ECO:0000256" key="12">
    <source>
        <dbReference type="HAMAP-Rule" id="MF_00071"/>
    </source>
</evidence>
<dbReference type="InterPro" id="IPR000795">
    <property type="entry name" value="T_Tr_GTP-bd_dom"/>
</dbReference>
<keyword evidence="15" id="KW-1185">Reference proteome</keyword>
<keyword evidence="5 12" id="KW-0648">Protein biosynthesis</keyword>
<keyword evidence="4 12" id="KW-0378">Hydrolase</keyword>
<dbReference type="InterPro" id="IPR035647">
    <property type="entry name" value="EFG_III/V"/>
</dbReference>
<dbReference type="CDD" id="cd03709">
    <property type="entry name" value="lepA_C"/>
    <property type="match status" value="1"/>
</dbReference>
<evidence type="ECO:0000256" key="6">
    <source>
        <dbReference type="ARBA" id="ARBA00023134"/>
    </source>
</evidence>
<dbReference type="CDD" id="cd16260">
    <property type="entry name" value="EF4_III"/>
    <property type="match status" value="1"/>
</dbReference>
<protein>
    <recommendedName>
        <fullName evidence="11 12">Elongation factor 4</fullName>
        <shortName evidence="12">EF-4</shortName>
        <ecNumber evidence="11 12">3.6.5.n1</ecNumber>
    </recommendedName>
    <alternativeName>
        <fullName evidence="12">Ribosomal back-translocase LepA</fullName>
    </alternativeName>
</protein>
<reference evidence="15" key="1">
    <citation type="submission" date="2016-10" db="EMBL/GenBank/DDBJ databases">
        <authorList>
            <person name="Varghese N."/>
            <person name="Submissions S."/>
        </authorList>
    </citation>
    <scope>NUCLEOTIDE SEQUENCE [LARGE SCALE GENOMIC DNA]</scope>
    <source>
        <strain evidence="15">CGMCC 1.8895</strain>
    </source>
</reference>
<dbReference type="EC" id="3.6.5.n1" evidence="11 12"/>
<dbReference type="AlphaFoldDB" id="A0A1G9I9H7"/>
<keyword evidence="3 12" id="KW-0547">Nucleotide-binding</keyword>
<evidence type="ECO:0000256" key="9">
    <source>
        <dbReference type="ARBA" id="ARBA00057626"/>
    </source>
</evidence>
<organism evidence="14 15">
    <name type="scientific">Lacicoccus qingdaonensis</name>
    <dbReference type="NCBI Taxonomy" id="576118"/>
    <lineage>
        <taxon>Bacteria</taxon>
        <taxon>Bacillati</taxon>
        <taxon>Bacillota</taxon>
        <taxon>Bacilli</taxon>
        <taxon>Bacillales</taxon>
        <taxon>Salinicoccaceae</taxon>
        <taxon>Lacicoccus</taxon>
    </lineage>
</organism>
<dbReference type="FunFam" id="3.30.70.870:FF:000004">
    <property type="entry name" value="Translation factor GUF1, mitochondrial"/>
    <property type="match status" value="1"/>
</dbReference>
<evidence type="ECO:0000256" key="10">
    <source>
        <dbReference type="ARBA" id="ARBA00061052"/>
    </source>
</evidence>
<keyword evidence="6 12" id="KW-0342">GTP-binding</keyword>
<name>A0A1G9I9H7_9BACL</name>
<dbReference type="InterPro" id="IPR004161">
    <property type="entry name" value="EFTu-like_2"/>
</dbReference>
<dbReference type="Pfam" id="PF03144">
    <property type="entry name" value="GTP_EFTU_D2"/>
    <property type="match status" value="1"/>
</dbReference>
<dbReference type="SUPFAM" id="SSF54980">
    <property type="entry name" value="EF-G C-terminal domain-like"/>
    <property type="match status" value="2"/>
</dbReference>
<keyword evidence="2 12" id="KW-1003">Cell membrane</keyword>
<comment type="catalytic activity">
    <reaction evidence="8 12">
        <text>GTP + H2O = GDP + phosphate + H(+)</text>
        <dbReference type="Rhea" id="RHEA:19669"/>
        <dbReference type="ChEBI" id="CHEBI:15377"/>
        <dbReference type="ChEBI" id="CHEBI:15378"/>
        <dbReference type="ChEBI" id="CHEBI:37565"/>
        <dbReference type="ChEBI" id="CHEBI:43474"/>
        <dbReference type="ChEBI" id="CHEBI:58189"/>
        <dbReference type="EC" id="3.6.5.n1"/>
    </reaction>
</comment>
<comment type="similarity">
    <text evidence="10">Belongs to the GTP-binding elongation factor family. LepA subfamily.</text>
</comment>
<evidence type="ECO:0000313" key="14">
    <source>
        <dbReference type="EMBL" id="SDL21879.1"/>
    </source>
</evidence>
<dbReference type="STRING" id="576118.SAMN05216216_13121"/>
<dbReference type="InterPro" id="IPR006297">
    <property type="entry name" value="EF-4"/>
</dbReference>
<dbReference type="InterPro" id="IPR035654">
    <property type="entry name" value="LepA_IV"/>
</dbReference>
<keyword evidence="7 12" id="KW-0472">Membrane</keyword>
<dbReference type="Pfam" id="PF00009">
    <property type="entry name" value="GTP_EFTU"/>
    <property type="match status" value="1"/>
</dbReference>
<dbReference type="FunFam" id="3.30.70.2570:FF:000001">
    <property type="entry name" value="Translation factor GUF1, mitochondrial"/>
    <property type="match status" value="1"/>
</dbReference>
<dbReference type="GO" id="GO:0045727">
    <property type="term" value="P:positive regulation of translation"/>
    <property type="evidence" value="ECO:0007669"/>
    <property type="project" value="UniProtKB-UniRule"/>
</dbReference>
<evidence type="ECO:0000256" key="5">
    <source>
        <dbReference type="ARBA" id="ARBA00022917"/>
    </source>
</evidence>
<dbReference type="InterPro" id="IPR027417">
    <property type="entry name" value="P-loop_NTPase"/>
</dbReference>
<dbReference type="FunFam" id="3.40.50.300:FF:000078">
    <property type="entry name" value="Elongation factor 4"/>
    <property type="match status" value="1"/>
</dbReference>
<evidence type="ECO:0000256" key="11">
    <source>
        <dbReference type="ARBA" id="ARBA00066744"/>
    </source>
</evidence>
<dbReference type="PRINTS" id="PR00315">
    <property type="entry name" value="ELONGATNFCT"/>
</dbReference>
<evidence type="ECO:0000256" key="3">
    <source>
        <dbReference type="ARBA" id="ARBA00022741"/>
    </source>
</evidence>
<dbReference type="SMART" id="SM00838">
    <property type="entry name" value="EFG_C"/>
    <property type="match status" value="1"/>
</dbReference>
<dbReference type="Gene3D" id="2.40.30.10">
    <property type="entry name" value="Translation factors"/>
    <property type="match status" value="1"/>
</dbReference>